<evidence type="ECO:0000313" key="1">
    <source>
        <dbReference type="EMBL" id="URE11590.1"/>
    </source>
</evidence>
<proteinExistence type="predicted"/>
<reference evidence="1" key="1">
    <citation type="submission" date="2022-05" db="EMBL/GenBank/DDBJ databases">
        <title>The Musa troglodytarum L. genome provides insights into the mechanism of non-climacteric behaviour and enrichment of carotenoids.</title>
        <authorList>
            <person name="Wang J."/>
        </authorList>
    </citation>
    <scope>NUCLEOTIDE SEQUENCE</scope>
    <source>
        <tissue evidence="1">Leaf</tissue>
    </source>
</reference>
<dbReference type="Proteomes" id="UP001055439">
    <property type="component" value="Chromosome 6"/>
</dbReference>
<protein>
    <submittedName>
        <fullName evidence="1">Uncharacterized protein</fullName>
    </submittedName>
</protein>
<dbReference type="OrthoDB" id="1733797at2759"/>
<evidence type="ECO:0000313" key="2">
    <source>
        <dbReference type="Proteomes" id="UP001055439"/>
    </source>
</evidence>
<dbReference type="EMBL" id="CP097508">
    <property type="protein sequence ID" value="URE11590.1"/>
    <property type="molecule type" value="Genomic_DNA"/>
</dbReference>
<sequence>MLMRSLVAKVALFCPLSHLSPSRHPFPLYLCPLPLLGKRERERARAKEGENKPSSSIADELASVDTSFGSSSSSSNYFSTVFPPPSTVIAKHSSPGDLYRTLNRQGTDGHIGNAQNAVAVNYPDIMILLQMCYSRGSPTRGQTTQGKDLNPVYPNLSEESAWFGLTSDQISGAPKSYKTSEGNKPGDTNTATRGEWFPMLLKTLTLSECYMFLEEEGTDEYFVI</sequence>
<name>A0A9E7GBF1_9LILI</name>
<gene>
    <name evidence="1" type="ORF">MUK42_11256</name>
</gene>
<organism evidence="1 2">
    <name type="scientific">Musa troglodytarum</name>
    <name type="common">fe'i banana</name>
    <dbReference type="NCBI Taxonomy" id="320322"/>
    <lineage>
        <taxon>Eukaryota</taxon>
        <taxon>Viridiplantae</taxon>
        <taxon>Streptophyta</taxon>
        <taxon>Embryophyta</taxon>
        <taxon>Tracheophyta</taxon>
        <taxon>Spermatophyta</taxon>
        <taxon>Magnoliopsida</taxon>
        <taxon>Liliopsida</taxon>
        <taxon>Zingiberales</taxon>
        <taxon>Musaceae</taxon>
        <taxon>Musa</taxon>
    </lineage>
</organism>
<keyword evidence="2" id="KW-1185">Reference proteome</keyword>
<dbReference type="AlphaFoldDB" id="A0A9E7GBF1"/>
<accession>A0A9E7GBF1</accession>